<dbReference type="AlphaFoldDB" id="A0A6B2EMG4"/>
<organism evidence="2">
    <name type="scientific">Phlebotomus kandelakii</name>
    <dbReference type="NCBI Taxonomy" id="1109342"/>
    <lineage>
        <taxon>Eukaryota</taxon>
        <taxon>Metazoa</taxon>
        <taxon>Ecdysozoa</taxon>
        <taxon>Arthropoda</taxon>
        <taxon>Hexapoda</taxon>
        <taxon>Insecta</taxon>
        <taxon>Pterygota</taxon>
        <taxon>Neoptera</taxon>
        <taxon>Endopterygota</taxon>
        <taxon>Diptera</taxon>
        <taxon>Nematocera</taxon>
        <taxon>Psychodoidea</taxon>
        <taxon>Psychodidae</taxon>
        <taxon>Phlebotomus</taxon>
        <taxon>Larroussius</taxon>
    </lineage>
</organism>
<name>A0A6B2EMG4_9DIPT</name>
<dbReference type="InterPro" id="IPR012471">
    <property type="entry name" value="DUF1690"/>
</dbReference>
<feature type="region of interest" description="Disordered" evidence="1">
    <location>
        <begin position="1"/>
        <end position="22"/>
    </location>
</feature>
<reference evidence="2" key="1">
    <citation type="submission" date="2019-10" db="EMBL/GenBank/DDBJ databases">
        <title>Short sand fly seasons in Tbilisi, Georgia, hinder development of host immunity to saliva of the visceral leishmaniasis vector Phlebotomus kandelakii.</title>
        <authorList>
            <person name="Oliveira F."/>
            <person name="Giorgobiani E."/>
            <person name="Guimaraes-Costa A.B."/>
            <person name="Abdeladhim M."/>
            <person name="Oristian J."/>
            <person name="Tskhvaradze L."/>
            <person name="Tsertsvadze N."/>
            <person name="Zakalashvili M."/>
            <person name="Valenzuela J.G."/>
            <person name="Kamhawi S."/>
        </authorList>
    </citation>
    <scope>NUCLEOTIDE SEQUENCE</scope>
    <source>
        <strain evidence="2">Wild-capture in Tbilisi</strain>
        <tissue evidence="2">Salivary glands</tissue>
    </source>
</reference>
<evidence type="ECO:0000313" key="2">
    <source>
        <dbReference type="EMBL" id="NBJ63198.1"/>
    </source>
</evidence>
<feature type="compositionally biased region" description="Pro residues" evidence="1">
    <location>
        <begin position="49"/>
        <end position="60"/>
    </location>
</feature>
<dbReference type="Pfam" id="PF07956">
    <property type="entry name" value="DUF1690"/>
    <property type="match status" value="1"/>
</dbReference>
<accession>A0A6B2EMG4</accession>
<proteinExistence type="predicted"/>
<feature type="region of interest" description="Disordered" evidence="1">
    <location>
        <begin position="43"/>
        <end position="69"/>
    </location>
</feature>
<evidence type="ECO:0000256" key="1">
    <source>
        <dbReference type="SAM" id="MobiDB-lite"/>
    </source>
</evidence>
<sequence length="162" mass="18797">MGGSHSEPRSYKVTPDYPQSDLSMEYITITKDVLRRLERLEWERKSPLQDPPPKPSPLPAPRRDFRRPINFRDREDALNDAIRRNEETFRRIVRDLEQKLQRKVEEDSQNPVKCASDVLVNCLRKHPGETLRCREEVQVFNRQIFNLAVGEGKPANSSSGSA</sequence>
<feature type="compositionally biased region" description="Basic and acidic residues" evidence="1">
    <location>
        <begin position="1"/>
        <end position="10"/>
    </location>
</feature>
<protein>
    <submittedName>
        <fullName evidence="2">Uncharacterized protein</fullName>
    </submittedName>
</protein>
<dbReference type="EMBL" id="GIFK01005495">
    <property type="protein sequence ID" value="NBJ63198.1"/>
    <property type="molecule type" value="Transcribed_RNA"/>
</dbReference>